<evidence type="ECO:0000313" key="3">
    <source>
        <dbReference type="Proteomes" id="UP000233249"/>
    </source>
</evidence>
<dbReference type="Proteomes" id="UP000233249">
    <property type="component" value="Unassembled WGS sequence"/>
</dbReference>
<protein>
    <submittedName>
        <fullName evidence="2">Uncharacterized protein</fullName>
    </submittedName>
</protein>
<feature type="transmembrane region" description="Helical" evidence="1">
    <location>
        <begin position="12"/>
        <end position="36"/>
    </location>
</feature>
<keyword evidence="1" id="KW-0472">Membrane</keyword>
<gene>
    <name evidence="2" type="ORF">CXB45_09675</name>
</gene>
<dbReference type="EMBL" id="PJAF01000034">
    <property type="protein sequence ID" value="PKF67935.1"/>
    <property type="molecule type" value="Genomic_DNA"/>
</dbReference>
<sequence>MSADSSAPVPGAIKAAYGLSVVGAVLALLSALVALTDAPQAEGAIVRVNLWAVGATNAAAGLAVAALVPRLRRVGDPGVRARRALAAACAASVVVSVLGLIVQAVGVAVLLHVIAFALGLLAMFRPAATAFLLGSSRWGAGE</sequence>
<comment type="caution">
    <text evidence="2">The sequence shown here is derived from an EMBL/GenBank/DDBJ whole genome shotgun (WGS) entry which is preliminary data.</text>
</comment>
<keyword evidence="1" id="KW-1133">Transmembrane helix</keyword>
<evidence type="ECO:0000256" key="1">
    <source>
        <dbReference type="SAM" id="Phobius"/>
    </source>
</evidence>
<dbReference type="AlphaFoldDB" id="A0A2N0X5G9"/>
<feature type="transmembrane region" description="Helical" evidence="1">
    <location>
        <begin position="109"/>
        <end position="133"/>
    </location>
</feature>
<name>A0A2N0X5G9_9CORY</name>
<feature type="transmembrane region" description="Helical" evidence="1">
    <location>
        <begin position="48"/>
        <end position="71"/>
    </location>
</feature>
<keyword evidence="1" id="KW-0812">Transmembrane</keyword>
<proteinExistence type="predicted"/>
<evidence type="ECO:0000313" key="2">
    <source>
        <dbReference type="EMBL" id="PKF67935.1"/>
    </source>
</evidence>
<reference evidence="2 3" key="1">
    <citation type="submission" date="2017-12" db="EMBL/GenBank/DDBJ databases">
        <title>Corynebacterium mastitidis 16-1433 Genome.</title>
        <authorList>
            <person name="Gulvik C.A."/>
        </authorList>
    </citation>
    <scope>NUCLEOTIDE SEQUENCE [LARGE SCALE GENOMIC DNA]</scope>
    <source>
        <strain evidence="2 3">16-1433</strain>
    </source>
</reference>
<feature type="transmembrane region" description="Helical" evidence="1">
    <location>
        <begin position="83"/>
        <end position="103"/>
    </location>
</feature>
<organism evidence="2 3">
    <name type="scientific">Corynebacterium mastitidis</name>
    <dbReference type="NCBI Taxonomy" id="161890"/>
    <lineage>
        <taxon>Bacteria</taxon>
        <taxon>Bacillati</taxon>
        <taxon>Actinomycetota</taxon>
        <taxon>Actinomycetes</taxon>
        <taxon>Mycobacteriales</taxon>
        <taxon>Corynebacteriaceae</taxon>
        <taxon>Corynebacterium</taxon>
    </lineage>
</organism>
<dbReference type="RefSeq" id="WP_101174236.1">
    <property type="nucleotide sequence ID" value="NZ_JAKRKB010000007.1"/>
</dbReference>
<dbReference type="STRING" id="1121365.GCA_000375365_02004"/>
<accession>A0A2N0X5G9</accession>